<dbReference type="Proteomes" id="UP001185092">
    <property type="component" value="Unassembled WGS sequence"/>
</dbReference>
<evidence type="ECO:0000256" key="2">
    <source>
        <dbReference type="ARBA" id="ARBA00023015"/>
    </source>
</evidence>
<dbReference type="CDD" id="cd06170">
    <property type="entry name" value="LuxR_C_like"/>
    <property type="match status" value="1"/>
</dbReference>
<evidence type="ECO:0000256" key="3">
    <source>
        <dbReference type="ARBA" id="ARBA00023125"/>
    </source>
</evidence>
<dbReference type="Pfam" id="PF00196">
    <property type="entry name" value="GerE"/>
    <property type="match status" value="1"/>
</dbReference>
<dbReference type="InterPro" id="IPR058245">
    <property type="entry name" value="NreC/VraR/RcsB-like_REC"/>
</dbReference>
<keyword evidence="2" id="KW-0805">Transcription regulation</keyword>
<dbReference type="InterPro" id="IPR000792">
    <property type="entry name" value="Tscrpt_reg_LuxR_C"/>
</dbReference>
<evidence type="ECO:0000259" key="6">
    <source>
        <dbReference type="PROSITE" id="PS50043"/>
    </source>
</evidence>
<dbReference type="AlphaFoldDB" id="A0AAE3XQU2"/>
<dbReference type="InterPro" id="IPR001789">
    <property type="entry name" value="Sig_transdc_resp-reg_receiver"/>
</dbReference>
<evidence type="ECO:0000259" key="7">
    <source>
        <dbReference type="PROSITE" id="PS50110"/>
    </source>
</evidence>
<protein>
    <submittedName>
        <fullName evidence="8">DNA-binding NarL/FixJ family response regulator</fullName>
    </submittedName>
</protein>
<dbReference type="EMBL" id="JAVDQD010000006">
    <property type="protein sequence ID" value="MDR6241068.1"/>
    <property type="molecule type" value="Genomic_DNA"/>
</dbReference>
<feature type="modified residue" description="4-aspartylphosphate" evidence="5">
    <location>
        <position position="56"/>
    </location>
</feature>
<dbReference type="InterPro" id="IPR011006">
    <property type="entry name" value="CheY-like_superfamily"/>
</dbReference>
<dbReference type="SUPFAM" id="SSF52172">
    <property type="entry name" value="CheY-like"/>
    <property type="match status" value="1"/>
</dbReference>
<feature type="domain" description="HTH luxR-type" evidence="6">
    <location>
        <begin position="140"/>
        <end position="204"/>
    </location>
</feature>
<gene>
    <name evidence="8" type="ORF">HNQ88_004144</name>
</gene>
<dbReference type="Gene3D" id="3.40.50.2300">
    <property type="match status" value="1"/>
</dbReference>
<evidence type="ECO:0000256" key="4">
    <source>
        <dbReference type="ARBA" id="ARBA00023163"/>
    </source>
</evidence>
<accession>A0AAE3XQU2</accession>
<dbReference type="PROSITE" id="PS50110">
    <property type="entry name" value="RESPONSE_REGULATORY"/>
    <property type="match status" value="1"/>
</dbReference>
<organism evidence="8 9">
    <name type="scientific">Aureibacter tunicatorum</name>
    <dbReference type="NCBI Taxonomy" id="866807"/>
    <lineage>
        <taxon>Bacteria</taxon>
        <taxon>Pseudomonadati</taxon>
        <taxon>Bacteroidota</taxon>
        <taxon>Cytophagia</taxon>
        <taxon>Cytophagales</taxon>
        <taxon>Persicobacteraceae</taxon>
        <taxon>Aureibacter</taxon>
    </lineage>
</organism>
<keyword evidence="4" id="KW-0804">Transcription</keyword>
<dbReference type="InterPro" id="IPR016032">
    <property type="entry name" value="Sig_transdc_resp-reg_C-effctor"/>
</dbReference>
<evidence type="ECO:0000313" key="8">
    <source>
        <dbReference type="EMBL" id="MDR6241068.1"/>
    </source>
</evidence>
<keyword evidence="1 5" id="KW-0597">Phosphoprotein</keyword>
<dbReference type="InterPro" id="IPR039420">
    <property type="entry name" value="WalR-like"/>
</dbReference>
<evidence type="ECO:0000256" key="1">
    <source>
        <dbReference type="ARBA" id="ARBA00022553"/>
    </source>
</evidence>
<dbReference type="InterPro" id="IPR036388">
    <property type="entry name" value="WH-like_DNA-bd_sf"/>
</dbReference>
<feature type="domain" description="Response regulatory" evidence="7">
    <location>
        <begin position="5"/>
        <end position="121"/>
    </location>
</feature>
<keyword evidence="9" id="KW-1185">Reference proteome</keyword>
<dbReference type="SMART" id="SM00448">
    <property type="entry name" value="REC"/>
    <property type="match status" value="1"/>
</dbReference>
<evidence type="ECO:0000256" key="5">
    <source>
        <dbReference type="PROSITE-ProRule" id="PRU00169"/>
    </source>
</evidence>
<dbReference type="CDD" id="cd17535">
    <property type="entry name" value="REC_NarL-like"/>
    <property type="match status" value="1"/>
</dbReference>
<dbReference type="PANTHER" id="PTHR43214:SF41">
    <property type="entry name" value="NITRATE_NITRITE RESPONSE REGULATOR PROTEIN NARP"/>
    <property type="match status" value="1"/>
</dbReference>
<dbReference type="SUPFAM" id="SSF46894">
    <property type="entry name" value="C-terminal effector domain of the bipartite response regulators"/>
    <property type="match status" value="1"/>
</dbReference>
<name>A0AAE3XQU2_9BACT</name>
<dbReference type="PRINTS" id="PR00038">
    <property type="entry name" value="HTHLUXR"/>
</dbReference>
<dbReference type="RefSeq" id="WP_309941571.1">
    <property type="nucleotide sequence ID" value="NZ_AP025305.1"/>
</dbReference>
<keyword evidence="3 8" id="KW-0238">DNA-binding</keyword>
<dbReference type="PROSITE" id="PS50043">
    <property type="entry name" value="HTH_LUXR_2"/>
    <property type="match status" value="1"/>
</dbReference>
<sequence>MLKTKIFIIEDNPILLELYEEILSEEPSFIVTGCFESVEESIPSAKSSPPDVILMDIGLPGVNGIEGLKMHKKINSKVLTIMITVHEESNTVFEALKAGAIGYLTKTTSPDELIAKTKEAISGGAPMSANIARKVITFFQSPDLNELTGKENEVANSLASGMSYASIAREMDVSVNTIKYHIRNIYEKLHVNSKQGLIDIIQKN</sequence>
<proteinExistence type="predicted"/>
<dbReference type="PROSITE" id="PS00622">
    <property type="entry name" value="HTH_LUXR_1"/>
    <property type="match status" value="1"/>
</dbReference>
<reference evidence="8" key="1">
    <citation type="submission" date="2023-07" db="EMBL/GenBank/DDBJ databases">
        <title>Genomic Encyclopedia of Type Strains, Phase IV (KMG-IV): sequencing the most valuable type-strain genomes for metagenomic binning, comparative biology and taxonomic classification.</title>
        <authorList>
            <person name="Goeker M."/>
        </authorList>
    </citation>
    <scope>NUCLEOTIDE SEQUENCE</scope>
    <source>
        <strain evidence="8">DSM 26174</strain>
    </source>
</reference>
<evidence type="ECO:0000313" key="9">
    <source>
        <dbReference type="Proteomes" id="UP001185092"/>
    </source>
</evidence>
<comment type="caution">
    <text evidence="8">The sequence shown here is derived from an EMBL/GenBank/DDBJ whole genome shotgun (WGS) entry which is preliminary data.</text>
</comment>
<dbReference type="PANTHER" id="PTHR43214">
    <property type="entry name" value="TWO-COMPONENT RESPONSE REGULATOR"/>
    <property type="match status" value="1"/>
</dbReference>
<dbReference type="Pfam" id="PF00072">
    <property type="entry name" value="Response_reg"/>
    <property type="match status" value="1"/>
</dbReference>
<dbReference type="GO" id="GO:0006355">
    <property type="term" value="P:regulation of DNA-templated transcription"/>
    <property type="evidence" value="ECO:0007669"/>
    <property type="project" value="InterPro"/>
</dbReference>
<dbReference type="GO" id="GO:0003677">
    <property type="term" value="F:DNA binding"/>
    <property type="evidence" value="ECO:0007669"/>
    <property type="project" value="UniProtKB-KW"/>
</dbReference>
<dbReference type="Gene3D" id="1.10.10.10">
    <property type="entry name" value="Winged helix-like DNA-binding domain superfamily/Winged helix DNA-binding domain"/>
    <property type="match status" value="1"/>
</dbReference>
<dbReference type="GO" id="GO:0000160">
    <property type="term" value="P:phosphorelay signal transduction system"/>
    <property type="evidence" value="ECO:0007669"/>
    <property type="project" value="InterPro"/>
</dbReference>
<dbReference type="SMART" id="SM00421">
    <property type="entry name" value="HTH_LUXR"/>
    <property type="match status" value="1"/>
</dbReference>